<sequence length="64" mass="7042">MGLPPRKEGTQKNLGQPSPSPRRRSKGLLPVRRHPAQTMREGGFCLLKAVLSSKGMSSFFGDDF</sequence>
<dbReference type="AlphaFoldDB" id="A0A7T8KLZ8"/>
<evidence type="ECO:0000313" key="2">
    <source>
        <dbReference type="EMBL" id="QQP58395.1"/>
    </source>
</evidence>
<proteinExistence type="predicted"/>
<dbReference type="EMBL" id="CP045891">
    <property type="protein sequence ID" value="QQP58395.1"/>
    <property type="molecule type" value="Genomic_DNA"/>
</dbReference>
<accession>A0A7T8KLZ8</accession>
<evidence type="ECO:0000313" key="3">
    <source>
        <dbReference type="Proteomes" id="UP000595437"/>
    </source>
</evidence>
<feature type="region of interest" description="Disordered" evidence="1">
    <location>
        <begin position="1"/>
        <end position="36"/>
    </location>
</feature>
<evidence type="ECO:0000256" key="1">
    <source>
        <dbReference type="SAM" id="MobiDB-lite"/>
    </source>
</evidence>
<keyword evidence="3" id="KW-1185">Reference proteome</keyword>
<gene>
    <name evidence="2" type="ORF">FKW44_003696</name>
</gene>
<feature type="compositionally biased region" description="Basic residues" evidence="1">
    <location>
        <begin position="21"/>
        <end position="35"/>
    </location>
</feature>
<protein>
    <submittedName>
        <fullName evidence="2">Uncharacterized protein</fullName>
    </submittedName>
</protein>
<organism evidence="2 3">
    <name type="scientific">Caligus rogercresseyi</name>
    <name type="common">Sea louse</name>
    <dbReference type="NCBI Taxonomy" id="217165"/>
    <lineage>
        <taxon>Eukaryota</taxon>
        <taxon>Metazoa</taxon>
        <taxon>Ecdysozoa</taxon>
        <taxon>Arthropoda</taxon>
        <taxon>Crustacea</taxon>
        <taxon>Multicrustacea</taxon>
        <taxon>Hexanauplia</taxon>
        <taxon>Copepoda</taxon>
        <taxon>Siphonostomatoida</taxon>
        <taxon>Caligidae</taxon>
        <taxon>Caligus</taxon>
    </lineage>
</organism>
<feature type="compositionally biased region" description="Basic and acidic residues" evidence="1">
    <location>
        <begin position="1"/>
        <end position="10"/>
    </location>
</feature>
<name>A0A7T8KLZ8_CALRO</name>
<reference evidence="3" key="1">
    <citation type="submission" date="2021-01" db="EMBL/GenBank/DDBJ databases">
        <title>Caligus Genome Assembly.</title>
        <authorList>
            <person name="Gallardo-Escarate C."/>
        </authorList>
    </citation>
    <scope>NUCLEOTIDE SEQUENCE [LARGE SCALE GENOMIC DNA]</scope>
</reference>
<dbReference type="Proteomes" id="UP000595437">
    <property type="component" value="Chromosome 2"/>
</dbReference>